<name>G3Q076_GASAC</name>
<keyword evidence="1" id="KW-1133">Transmembrane helix</keyword>
<dbReference type="Bgee" id="ENSGACG00000017606">
    <property type="expression patterns" value="Expressed in intestinal epithelial cell and 13 other cell types or tissues"/>
</dbReference>
<dbReference type="InParanoid" id="G3Q076"/>
<accession>G3Q076</accession>
<protein>
    <submittedName>
        <fullName evidence="2">Uncharacterized protein</fullName>
    </submittedName>
</protein>
<organism evidence="2">
    <name type="scientific">Gasterosteus aculeatus</name>
    <name type="common">Three-spined stickleback</name>
    <dbReference type="NCBI Taxonomy" id="69293"/>
    <lineage>
        <taxon>Eukaryota</taxon>
        <taxon>Metazoa</taxon>
        <taxon>Chordata</taxon>
        <taxon>Craniata</taxon>
        <taxon>Vertebrata</taxon>
        <taxon>Euteleostomi</taxon>
        <taxon>Actinopterygii</taxon>
        <taxon>Neopterygii</taxon>
        <taxon>Teleostei</taxon>
        <taxon>Neoteleostei</taxon>
        <taxon>Acanthomorphata</taxon>
        <taxon>Eupercaria</taxon>
        <taxon>Perciformes</taxon>
        <taxon>Cottioidei</taxon>
        <taxon>Gasterosteales</taxon>
        <taxon>Gasterosteidae</taxon>
        <taxon>Gasterosteus</taxon>
    </lineage>
</organism>
<dbReference type="Ensembl" id="ENSGACT00000023312.1">
    <property type="protein sequence ID" value="ENSGACP00000023266.1"/>
    <property type="gene ID" value="ENSGACG00000017606.1"/>
</dbReference>
<evidence type="ECO:0000313" key="2">
    <source>
        <dbReference type="Ensembl" id="ENSGACP00000023266.1"/>
    </source>
</evidence>
<evidence type="ECO:0000256" key="1">
    <source>
        <dbReference type="SAM" id="Phobius"/>
    </source>
</evidence>
<keyword evidence="1" id="KW-0812">Transmembrane</keyword>
<dbReference type="AlphaFoldDB" id="G3Q076"/>
<sequence length="109" mass="12439">MLRSYMCFGHWSQWFVPLGALRLRCHTRAASRVATFLHFMIFLQGCPASVVLGGGILLSFFLWSSLPLTWLFPRDFRTCNCACPFLVVSLQKAMRFAGFLCTVSLLLFH</sequence>
<reference evidence="2" key="2">
    <citation type="submission" date="2024-04" db="UniProtKB">
        <authorList>
            <consortium name="Ensembl"/>
        </authorList>
    </citation>
    <scope>IDENTIFICATION</scope>
</reference>
<keyword evidence="1" id="KW-0472">Membrane</keyword>
<feature type="transmembrane region" description="Helical" evidence="1">
    <location>
        <begin position="36"/>
        <end position="64"/>
    </location>
</feature>
<reference evidence="2" key="1">
    <citation type="submission" date="2006-01" db="EMBL/GenBank/DDBJ databases">
        <authorList>
            <person name="Lindblad-Toh K."/>
            <person name="Mauceli E."/>
            <person name="Grabherr M."/>
            <person name="Chang J.L."/>
            <person name="Lander E.S."/>
        </authorList>
    </citation>
    <scope>NUCLEOTIDE SEQUENCE [LARGE SCALE GENOMIC DNA]</scope>
</reference>
<proteinExistence type="predicted"/>